<dbReference type="PANTHER" id="PTHR21024:SF0">
    <property type="entry name" value="ELECTRON TRANSFER FLAVOPROTEIN REGULATORY FACTOR 1"/>
    <property type="match status" value="1"/>
</dbReference>
<evidence type="ECO:0000256" key="1">
    <source>
        <dbReference type="ARBA" id="ARBA00009508"/>
    </source>
</evidence>
<dbReference type="InterPro" id="IPR052000">
    <property type="entry name" value="ETFRF1"/>
</dbReference>
<evidence type="ECO:0008006" key="4">
    <source>
        <dbReference type="Google" id="ProtNLM"/>
    </source>
</evidence>
<dbReference type="Proteomes" id="UP001302812">
    <property type="component" value="Unassembled WGS sequence"/>
</dbReference>
<sequence length="87" mass="10613">MPAVVNMELRRQVIAIYKQLLFLGRDYPLGYDYFRTRLHRAFKANAHLEDEEQIRKGIARADFVRKEIEALYYLKRYRTLRKRYEGT</sequence>
<dbReference type="InterPro" id="IPR045296">
    <property type="entry name" value="Complex1_LYR_ETFRF1_LYRM5"/>
</dbReference>
<evidence type="ECO:0000313" key="3">
    <source>
        <dbReference type="Proteomes" id="UP001302812"/>
    </source>
</evidence>
<dbReference type="GeneID" id="89938869"/>
<dbReference type="AlphaFoldDB" id="A0AAN6TJ40"/>
<comment type="caution">
    <text evidence="2">The sequence shown here is derived from an EMBL/GenBank/DDBJ whole genome shotgun (WGS) entry which is preliminary data.</text>
</comment>
<evidence type="ECO:0000313" key="2">
    <source>
        <dbReference type="EMBL" id="KAK4114835.1"/>
    </source>
</evidence>
<dbReference type="GO" id="GO:0022904">
    <property type="term" value="P:respiratory electron transport chain"/>
    <property type="evidence" value="ECO:0007669"/>
    <property type="project" value="TreeGrafter"/>
</dbReference>
<dbReference type="PANTHER" id="PTHR21024">
    <property type="entry name" value="GROWTH HORMONE-INDUCIBLE SOLUBLE PROTEIN-RELATED"/>
    <property type="match status" value="1"/>
</dbReference>
<dbReference type="RefSeq" id="XP_064672405.1">
    <property type="nucleotide sequence ID" value="XM_064814744.1"/>
</dbReference>
<name>A0AAN6TJ40_9PEZI</name>
<protein>
    <recommendedName>
        <fullName evidence="4">LYR motif-containing protein 5A</fullName>
    </recommendedName>
</protein>
<proteinExistence type="inferred from homology"/>
<gene>
    <name evidence="2" type="ORF">N656DRAFT_777019</name>
</gene>
<organism evidence="2 3">
    <name type="scientific">Canariomyces notabilis</name>
    <dbReference type="NCBI Taxonomy" id="2074819"/>
    <lineage>
        <taxon>Eukaryota</taxon>
        <taxon>Fungi</taxon>
        <taxon>Dikarya</taxon>
        <taxon>Ascomycota</taxon>
        <taxon>Pezizomycotina</taxon>
        <taxon>Sordariomycetes</taxon>
        <taxon>Sordariomycetidae</taxon>
        <taxon>Sordariales</taxon>
        <taxon>Chaetomiaceae</taxon>
        <taxon>Canariomyces</taxon>
    </lineage>
</organism>
<reference evidence="2" key="1">
    <citation type="journal article" date="2023" name="Mol. Phylogenet. Evol.">
        <title>Genome-scale phylogeny and comparative genomics of the fungal order Sordariales.</title>
        <authorList>
            <person name="Hensen N."/>
            <person name="Bonometti L."/>
            <person name="Westerberg I."/>
            <person name="Brannstrom I.O."/>
            <person name="Guillou S."/>
            <person name="Cros-Aarteil S."/>
            <person name="Calhoun S."/>
            <person name="Haridas S."/>
            <person name="Kuo A."/>
            <person name="Mondo S."/>
            <person name="Pangilinan J."/>
            <person name="Riley R."/>
            <person name="LaButti K."/>
            <person name="Andreopoulos B."/>
            <person name="Lipzen A."/>
            <person name="Chen C."/>
            <person name="Yan M."/>
            <person name="Daum C."/>
            <person name="Ng V."/>
            <person name="Clum A."/>
            <person name="Steindorff A."/>
            <person name="Ohm R.A."/>
            <person name="Martin F."/>
            <person name="Silar P."/>
            <person name="Natvig D.O."/>
            <person name="Lalanne C."/>
            <person name="Gautier V."/>
            <person name="Ament-Velasquez S.L."/>
            <person name="Kruys A."/>
            <person name="Hutchinson M.I."/>
            <person name="Powell A.J."/>
            <person name="Barry K."/>
            <person name="Miller A.N."/>
            <person name="Grigoriev I.V."/>
            <person name="Debuchy R."/>
            <person name="Gladieux P."/>
            <person name="Hiltunen Thoren M."/>
            <person name="Johannesson H."/>
        </authorList>
    </citation>
    <scope>NUCLEOTIDE SEQUENCE</scope>
    <source>
        <strain evidence="2">CBS 508.74</strain>
    </source>
</reference>
<dbReference type="Pfam" id="PF13233">
    <property type="entry name" value="Complex1_LYR_2"/>
    <property type="match status" value="1"/>
</dbReference>
<dbReference type="GO" id="GO:0090324">
    <property type="term" value="P:negative regulation of oxidative phosphorylation"/>
    <property type="evidence" value="ECO:0007669"/>
    <property type="project" value="InterPro"/>
</dbReference>
<dbReference type="CDD" id="cd20265">
    <property type="entry name" value="Complex1_LYR_ETFRF1_LYRM5"/>
    <property type="match status" value="1"/>
</dbReference>
<dbReference type="GO" id="GO:0005739">
    <property type="term" value="C:mitochondrion"/>
    <property type="evidence" value="ECO:0007669"/>
    <property type="project" value="TreeGrafter"/>
</dbReference>
<reference evidence="2" key="2">
    <citation type="submission" date="2023-05" db="EMBL/GenBank/DDBJ databases">
        <authorList>
            <consortium name="Lawrence Berkeley National Laboratory"/>
            <person name="Steindorff A."/>
            <person name="Hensen N."/>
            <person name="Bonometti L."/>
            <person name="Westerberg I."/>
            <person name="Brannstrom I.O."/>
            <person name="Guillou S."/>
            <person name="Cros-Aarteil S."/>
            <person name="Calhoun S."/>
            <person name="Haridas S."/>
            <person name="Kuo A."/>
            <person name="Mondo S."/>
            <person name="Pangilinan J."/>
            <person name="Riley R."/>
            <person name="Labutti K."/>
            <person name="Andreopoulos B."/>
            <person name="Lipzen A."/>
            <person name="Chen C."/>
            <person name="Yanf M."/>
            <person name="Daum C."/>
            <person name="Ng V."/>
            <person name="Clum A."/>
            <person name="Ohm R."/>
            <person name="Martin F."/>
            <person name="Silar P."/>
            <person name="Natvig D."/>
            <person name="Lalanne C."/>
            <person name="Gautier V."/>
            <person name="Ament-Velasquez S.L."/>
            <person name="Kruys A."/>
            <person name="Hutchinson M.I."/>
            <person name="Powell A.J."/>
            <person name="Barry K."/>
            <person name="Miller A.N."/>
            <person name="Grigoriev I.V."/>
            <person name="Debuchy R."/>
            <person name="Gladieux P."/>
            <person name="Thoren M.H."/>
            <person name="Johannesson H."/>
        </authorList>
    </citation>
    <scope>NUCLEOTIDE SEQUENCE</scope>
    <source>
        <strain evidence="2">CBS 508.74</strain>
    </source>
</reference>
<accession>A0AAN6TJ40</accession>
<dbReference type="EMBL" id="MU853336">
    <property type="protein sequence ID" value="KAK4114835.1"/>
    <property type="molecule type" value="Genomic_DNA"/>
</dbReference>
<keyword evidence="3" id="KW-1185">Reference proteome</keyword>
<comment type="similarity">
    <text evidence="1">Belongs to the complex I LYR family.</text>
</comment>